<evidence type="ECO:0000313" key="5">
    <source>
        <dbReference type="EMBL" id="PCI98103.1"/>
    </source>
</evidence>
<dbReference type="Gene3D" id="3.40.50.2300">
    <property type="match status" value="2"/>
</dbReference>
<dbReference type="GO" id="GO:0003700">
    <property type="term" value="F:DNA-binding transcription factor activity"/>
    <property type="evidence" value="ECO:0007669"/>
    <property type="project" value="TreeGrafter"/>
</dbReference>
<evidence type="ECO:0000256" key="3">
    <source>
        <dbReference type="ARBA" id="ARBA00023163"/>
    </source>
</evidence>
<comment type="caution">
    <text evidence="5">The sequence shown here is derived from an EMBL/GenBank/DDBJ whole genome shotgun (WGS) entry which is preliminary data.</text>
</comment>
<dbReference type="SUPFAM" id="SSF47413">
    <property type="entry name" value="lambda repressor-like DNA-binding domains"/>
    <property type="match status" value="1"/>
</dbReference>
<name>A0A2A4YTJ0_9PROT</name>
<reference evidence="5" key="2">
    <citation type="journal article" date="2018" name="ISME J.">
        <title>A dynamic microbial community with high functional redundancy inhabits the cold, oxic subseafloor aquifer.</title>
        <authorList>
            <person name="Tully B.J."/>
            <person name="Wheat C.G."/>
            <person name="Glazer B.T."/>
            <person name="Huber J.A."/>
        </authorList>
    </citation>
    <scope>NUCLEOTIDE SEQUENCE</scope>
    <source>
        <strain evidence="5">NORP83</strain>
    </source>
</reference>
<protein>
    <submittedName>
        <fullName evidence="5">LacI family transcriptional regulator</fullName>
    </submittedName>
</protein>
<dbReference type="InterPro" id="IPR000843">
    <property type="entry name" value="HTH_LacI"/>
</dbReference>
<dbReference type="PANTHER" id="PTHR30146:SF152">
    <property type="entry name" value="TRANSCRIPTIONAL REGULATORY PROTEIN"/>
    <property type="match status" value="1"/>
</dbReference>
<dbReference type="AlphaFoldDB" id="A0A2A4YTJ0"/>
<dbReference type="PANTHER" id="PTHR30146">
    <property type="entry name" value="LACI-RELATED TRANSCRIPTIONAL REPRESSOR"/>
    <property type="match status" value="1"/>
</dbReference>
<dbReference type="InterPro" id="IPR010982">
    <property type="entry name" value="Lambda_DNA-bd_dom_sf"/>
</dbReference>
<dbReference type="Pfam" id="PF00356">
    <property type="entry name" value="LacI"/>
    <property type="match status" value="1"/>
</dbReference>
<dbReference type="SUPFAM" id="SSF53822">
    <property type="entry name" value="Periplasmic binding protein-like I"/>
    <property type="match status" value="1"/>
</dbReference>
<keyword evidence="2" id="KW-0238">DNA-binding</keyword>
<dbReference type="SMART" id="SM00354">
    <property type="entry name" value="HTH_LACI"/>
    <property type="match status" value="1"/>
</dbReference>
<keyword evidence="3" id="KW-0804">Transcription</keyword>
<sequence length="348" mass="38310">MRCFLSKVWAKQSDIVREAGVSLATVDRVLNGRSGVNVQTAKKVWEAIDRLQGQDIRTQKTGQKPLKFDVILPDGTGSFLNMLAERIEVLGETLKRDGITVRTHRVASFAPQKLAEKLREIGATDTDGIAVMPLEDPFVREAVNHLCDQGIPIVTLVSSLSTQRTIGHVGPNNRAAGRTAAHLVALNLQGKTGTVGLFKGSHSLIYSDHQERELGFVSALHEYAPNLKVSSHWEIQNDHEEAYKHTRELIANDKNVLAIYSVGSGLRGIGQALIDSKKQHDIVCVGHDLTDYSRELLLNGTVNAVIDQDVDQEAVNALQFLILQHRGGENSRAPVDIKTDIYLRDNLP</sequence>
<keyword evidence="1" id="KW-0805">Transcription regulation</keyword>
<accession>A0A2A4YTJ0</accession>
<dbReference type="GO" id="GO:0000976">
    <property type="term" value="F:transcription cis-regulatory region binding"/>
    <property type="evidence" value="ECO:0007669"/>
    <property type="project" value="TreeGrafter"/>
</dbReference>
<evidence type="ECO:0000256" key="2">
    <source>
        <dbReference type="ARBA" id="ARBA00023125"/>
    </source>
</evidence>
<dbReference type="Gene3D" id="1.10.260.40">
    <property type="entry name" value="lambda repressor-like DNA-binding domains"/>
    <property type="match status" value="1"/>
</dbReference>
<dbReference type="EMBL" id="NVUS01000024">
    <property type="protein sequence ID" value="PCI98103.1"/>
    <property type="molecule type" value="Genomic_DNA"/>
</dbReference>
<dbReference type="CDD" id="cd06307">
    <property type="entry name" value="PBP1_sugar_binding"/>
    <property type="match status" value="1"/>
</dbReference>
<dbReference type="CDD" id="cd01392">
    <property type="entry name" value="HTH_LacI"/>
    <property type="match status" value="1"/>
</dbReference>
<dbReference type="PROSITE" id="PS50932">
    <property type="entry name" value="HTH_LACI_2"/>
    <property type="match status" value="1"/>
</dbReference>
<feature type="domain" description="HTH lacI-type" evidence="4">
    <location>
        <begin position="10"/>
        <end position="51"/>
    </location>
</feature>
<dbReference type="InterPro" id="IPR028082">
    <property type="entry name" value="Peripla_BP_I"/>
</dbReference>
<gene>
    <name evidence="5" type="ORF">COB13_14565</name>
</gene>
<evidence type="ECO:0000256" key="1">
    <source>
        <dbReference type="ARBA" id="ARBA00023015"/>
    </source>
</evidence>
<evidence type="ECO:0000259" key="4">
    <source>
        <dbReference type="PROSITE" id="PS50932"/>
    </source>
</evidence>
<proteinExistence type="predicted"/>
<reference key="1">
    <citation type="submission" date="2017-08" db="EMBL/GenBank/DDBJ databases">
        <title>A dynamic microbial community with high functional redundancy inhabits the cold, oxic subseafloor aquifer.</title>
        <authorList>
            <person name="Tully B.J."/>
            <person name="Wheat C.G."/>
            <person name="Glazer B.T."/>
            <person name="Huber J.A."/>
        </authorList>
    </citation>
    <scope>NUCLEOTIDE SEQUENCE [LARGE SCALE GENOMIC DNA]</scope>
</reference>
<dbReference type="InterPro" id="IPR025997">
    <property type="entry name" value="SBP_2_dom"/>
</dbReference>
<dbReference type="Pfam" id="PF13407">
    <property type="entry name" value="Peripla_BP_4"/>
    <property type="match status" value="1"/>
</dbReference>
<organism evidence="5">
    <name type="scientific">OCS116 cluster bacterium</name>
    <dbReference type="NCBI Taxonomy" id="2030921"/>
    <lineage>
        <taxon>Bacteria</taxon>
        <taxon>Pseudomonadati</taxon>
        <taxon>Pseudomonadota</taxon>
        <taxon>Alphaproteobacteria</taxon>
        <taxon>OCS116 cluster</taxon>
    </lineage>
</organism>